<dbReference type="AlphaFoldDB" id="A0A2T0RP20"/>
<name>A0A2T0RP20_9ACTN</name>
<evidence type="ECO:0000256" key="1">
    <source>
        <dbReference type="ARBA" id="ARBA00022630"/>
    </source>
</evidence>
<keyword evidence="4" id="KW-0503">Monooxygenase</keyword>
<dbReference type="GO" id="GO:0008726">
    <property type="term" value="F:alkanesulfonate monooxygenase activity"/>
    <property type="evidence" value="ECO:0007669"/>
    <property type="project" value="TreeGrafter"/>
</dbReference>
<dbReference type="SUPFAM" id="SSF51679">
    <property type="entry name" value="Bacterial luciferase-like"/>
    <property type="match status" value="1"/>
</dbReference>
<dbReference type="InterPro" id="IPR050172">
    <property type="entry name" value="SsuD_RutA_monooxygenase"/>
</dbReference>
<keyword evidence="3" id="KW-0560">Oxidoreductase</keyword>
<dbReference type="PANTHER" id="PTHR42847:SF4">
    <property type="entry name" value="ALKANESULFONATE MONOOXYGENASE-RELATED"/>
    <property type="match status" value="1"/>
</dbReference>
<feature type="domain" description="Luciferase-like" evidence="5">
    <location>
        <begin position="36"/>
        <end position="253"/>
    </location>
</feature>
<dbReference type="InterPro" id="IPR036661">
    <property type="entry name" value="Luciferase-like_sf"/>
</dbReference>
<dbReference type="GO" id="GO:0046306">
    <property type="term" value="P:alkanesulfonate catabolic process"/>
    <property type="evidence" value="ECO:0007669"/>
    <property type="project" value="TreeGrafter"/>
</dbReference>
<dbReference type="NCBIfam" id="TIGR03619">
    <property type="entry name" value="F420_Rv2161c"/>
    <property type="match status" value="1"/>
</dbReference>
<protein>
    <submittedName>
        <fullName evidence="6">Putative F420-dependent oxidoreductase</fullName>
    </submittedName>
</protein>
<dbReference type="Pfam" id="PF00296">
    <property type="entry name" value="Bac_luciferase"/>
    <property type="match status" value="1"/>
</dbReference>
<evidence type="ECO:0000313" key="6">
    <source>
        <dbReference type="EMBL" id="PRY22872.1"/>
    </source>
</evidence>
<evidence type="ECO:0000313" key="7">
    <source>
        <dbReference type="Proteomes" id="UP000239209"/>
    </source>
</evidence>
<evidence type="ECO:0000259" key="5">
    <source>
        <dbReference type="Pfam" id="PF00296"/>
    </source>
</evidence>
<keyword evidence="7" id="KW-1185">Reference proteome</keyword>
<dbReference type="InterPro" id="IPR019921">
    <property type="entry name" value="Lucif-like_OxRdtase_Rv2161c"/>
</dbReference>
<evidence type="ECO:0000256" key="2">
    <source>
        <dbReference type="ARBA" id="ARBA00022643"/>
    </source>
</evidence>
<accession>A0A2T0RP20</accession>
<dbReference type="EMBL" id="PVZG01000016">
    <property type="protein sequence ID" value="PRY22872.1"/>
    <property type="molecule type" value="Genomic_DNA"/>
</dbReference>
<evidence type="ECO:0000256" key="4">
    <source>
        <dbReference type="ARBA" id="ARBA00023033"/>
    </source>
</evidence>
<keyword evidence="1" id="KW-0285">Flavoprotein</keyword>
<keyword evidence="2" id="KW-0288">FMN</keyword>
<reference evidence="6 7" key="1">
    <citation type="submission" date="2018-03" db="EMBL/GenBank/DDBJ databases">
        <title>Genomic Encyclopedia of Archaeal and Bacterial Type Strains, Phase II (KMG-II): from individual species to whole genera.</title>
        <authorList>
            <person name="Goeker M."/>
        </authorList>
    </citation>
    <scope>NUCLEOTIDE SEQUENCE [LARGE SCALE GENOMIC DNA]</scope>
    <source>
        <strain evidence="6 7">DSM 45348</strain>
    </source>
</reference>
<dbReference type="Proteomes" id="UP000239209">
    <property type="component" value="Unassembled WGS sequence"/>
</dbReference>
<gene>
    <name evidence="6" type="ORF">CLV70_116132</name>
</gene>
<dbReference type="InterPro" id="IPR011251">
    <property type="entry name" value="Luciferase-like_dom"/>
</dbReference>
<evidence type="ECO:0000256" key="3">
    <source>
        <dbReference type="ARBA" id="ARBA00023002"/>
    </source>
</evidence>
<organism evidence="6 7">
    <name type="scientific">Pseudosporangium ferrugineum</name>
    <dbReference type="NCBI Taxonomy" id="439699"/>
    <lineage>
        <taxon>Bacteria</taxon>
        <taxon>Bacillati</taxon>
        <taxon>Actinomycetota</taxon>
        <taxon>Actinomycetes</taxon>
        <taxon>Micromonosporales</taxon>
        <taxon>Micromonosporaceae</taxon>
        <taxon>Pseudosporangium</taxon>
    </lineage>
</organism>
<dbReference type="Gene3D" id="3.20.20.30">
    <property type="entry name" value="Luciferase-like domain"/>
    <property type="match status" value="1"/>
</dbReference>
<sequence length="318" mass="33857">MVGTEVAGIGTRQYGDCMLISCGCPVSGVWADPLSVTGFAMRAEELGYHGLWAFQRLLVGENQDLAPVYHSVLDPMLALTYAAARTTRIRLGVAVINLPYVAPAYLAKQAGTLDVLCGGRFDLGLGTGWSDVEYAATNSDPNPRGRRTEEYLTVLRGLFTGRPTAFDGEFYRVPPSTMAPAPVQPGGPPILLGGTADIALRRAGRIAAGWVSSSRASLQDIARGTQIVRRAAEEAGRDPDSVRIVVRGVVRAGLRDDAVPLSGTWDQIRAGAQLYAEAGVTELFYDLNWDPFIGSPDADPRAAGERAEQILTALAPNG</sequence>
<proteinExistence type="predicted"/>
<dbReference type="PANTHER" id="PTHR42847">
    <property type="entry name" value="ALKANESULFONATE MONOOXYGENASE"/>
    <property type="match status" value="1"/>
</dbReference>
<dbReference type="RefSeq" id="WP_245908522.1">
    <property type="nucleotide sequence ID" value="NZ_PVZG01000016.1"/>
</dbReference>
<comment type="caution">
    <text evidence="6">The sequence shown here is derived from an EMBL/GenBank/DDBJ whole genome shotgun (WGS) entry which is preliminary data.</text>
</comment>